<gene>
    <name evidence="2" type="ORF">F511_28221</name>
</gene>
<feature type="region of interest" description="Disordered" evidence="1">
    <location>
        <begin position="14"/>
        <end position="38"/>
    </location>
</feature>
<proteinExistence type="predicted"/>
<keyword evidence="3" id="KW-1185">Reference proteome</keyword>
<feature type="compositionally biased region" description="Polar residues" evidence="1">
    <location>
        <begin position="159"/>
        <end position="177"/>
    </location>
</feature>
<evidence type="ECO:0000256" key="1">
    <source>
        <dbReference type="SAM" id="MobiDB-lite"/>
    </source>
</evidence>
<sequence length="194" mass="21544">MGHLQLGLLHGQQSNFGNLKTHTGNKQPSPRGTGVKPQYGEQLKTSVVKWQQIKFNSGHGVCEYMGATHSSQHTAPDATHISTRCCPTHLMWDLPTPRIVANRSQQGDEVRELPAHLNSILDLNTYPNKLGGKSDAYANRLQKGDVFATSPASRKRSRATSNEASQQEESNATTHTSIGAVYRRRLEKIRFEEQ</sequence>
<dbReference type="Proteomes" id="UP000250235">
    <property type="component" value="Unassembled WGS sequence"/>
</dbReference>
<evidence type="ECO:0000313" key="3">
    <source>
        <dbReference type="Proteomes" id="UP000250235"/>
    </source>
</evidence>
<name>A0A2Z7CUU5_9LAMI</name>
<evidence type="ECO:0000313" key="2">
    <source>
        <dbReference type="EMBL" id="KZV48596.1"/>
    </source>
</evidence>
<dbReference type="EMBL" id="KQ993841">
    <property type="protein sequence ID" value="KZV48596.1"/>
    <property type="molecule type" value="Genomic_DNA"/>
</dbReference>
<feature type="compositionally biased region" description="Polar residues" evidence="1">
    <location>
        <begin position="14"/>
        <end position="30"/>
    </location>
</feature>
<accession>A0A2Z7CUU5</accession>
<protein>
    <submittedName>
        <fullName evidence="2">Uncharacterized protein</fullName>
    </submittedName>
</protein>
<organism evidence="2 3">
    <name type="scientific">Dorcoceras hygrometricum</name>
    <dbReference type="NCBI Taxonomy" id="472368"/>
    <lineage>
        <taxon>Eukaryota</taxon>
        <taxon>Viridiplantae</taxon>
        <taxon>Streptophyta</taxon>
        <taxon>Embryophyta</taxon>
        <taxon>Tracheophyta</taxon>
        <taxon>Spermatophyta</taxon>
        <taxon>Magnoliopsida</taxon>
        <taxon>eudicotyledons</taxon>
        <taxon>Gunneridae</taxon>
        <taxon>Pentapetalae</taxon>
        <taxon>asterids</taxon>
        <taxon>lamiids</taxon>
        <taxon>Lamiales</taxon>
        <taxon>Gesneriaceae</taxon>
        <taxon>Didymocarpoideae</taxon>
        <taxon>Trichosporeae</taxon>
        <taxon>Loxocarpinae</taxon>
        <taxon>Dorcoceras</taxon>
    </lineage>
</organism>
<dbReference type="AlphaFoldDB" id="A0A2Z7CUU5"/>
<reference evidence="2 3" key="1">
    <citation type="journal article" date="2015" name="Proc. Natl. Acad. Sci. U.S.A.">
        <title>The resurrection genome of Boea hygrometrica: A blueprint for survival of dehydration.</title>
        <authorList>
            <person name="Xiao L."/>
            <person name="Yang G."/>
            <person name="Zhang L."/>
            <person name="Yang X."/>
            <person name="Zhao S."/>
            <person name="Ji Z."/>
            <person name="Zhou Q."/>
            <person name="Hu M."/>
            <person name="Wang Y."/>
            <person name="Chen M."/>
            <person name="Xu Y."/>
            <person name="Jin H."/>
            <person name="Xiao X."/>
            <person name="Hu G."/>
            <person name="Bao F."/>
            <person name="Hu Y."/>
            <person name="Wan P."/>
            <person name="Li L."/>
            <person name="Deng X."/>
            <person name="Kuang T."/>
            <person name="Xiang C."/>
            <person name="Zhu J.K."/>
            <person name="Oliver M.J."/>
            <person name="He Y."/>
        </authorList>
    </citation>
    <scope>NUCLEOTIDE SEQUENCE [LARGE SCALE GENOMIC DNA]</scope>
    <source>
        <strain evidence="3">cv. XS01</strain>
    </source>
</reference>
<feature type="region of interest" description="Disordered" evidence="1">
    <location>
        <begin position="145"/>
        <end position="179"/>
    </location>
</feature>